<dbReference type="EMBL" id="JAINUF010000013">
    <property type="protein sequence ID" value="KAJ8343574.1"/>
    <property type="molecule type" value="Genomic_DNA"/>
</dbReference>
<evidence type="ECO:0000256" key="4">
    <source>
        <dbReference type="ARBA" id="ARBA00023136"/>
    </source>
</evidence>
<evidence type="ECO:0000256" key="2">
    <source>
        <dbReference type="ARBA" id="ARBA00022692"/>
    </source>
</evidence>
<feature type="domain" description="SLC12A transporter C-terminal" evidence="5">
    <location>
        <begin position="18"/>
        <end position="207"/>
    </location>
</feature>
<dbReference type="GO" id="GO:0055064">
    <property type="term" value="P:chloride ion homeostasis"/>
    <property type="evidence" value="ECO:0007669"/>
    <property type="project" value="TreeGrafter"/>
</dbReference>
<evidence type="ECO:0000256" key="1">
    <source>
        <dbReference type="ARBA" id="ARBA00004141"/>
    </source>
</evidence>
<evidence type="ECO:0000313" key="7">
    <source>
        <dbReference type="Proteomes" id="UP001152622"/>
    </source>
</evidence>
<dbReference type="GO" id="GO:0008511">
    <property type="term" value="F:sodium:potassium:chloride symporter activity"/>
    <property type="evidence" value="ECO:0007669"/>
    <property type="project" value="TreeGrafter"/>
</dbReference>
<evidence type="ECO:0000256" key="3">
    <source>
        <dbReference type="ARBA" id="ARBA00022989"/>
    </source>
</evidence>
<reference evidence="6" key="1">
    <citation type="journal article" date="2023" name="Science">
        <title>Genome structures resolve the early diversification of teleost fishes.</title>
        <authorList>
            <person name="Parey E."/>
            <person name="Louis A."/>
            <person name="Montfort J."/>
            <person name="Bouchez O."/>
            <person name="Roques C."/>
            <person name="Iampietro C."/>
            <person name="Lluch J."/>
            <person name="Castinel A."/>
            <person name="Donnadieu C."/>
            <person name="Desvignes T."/>
            <person name="Floi Bucao C."/>
            <person name="Jouanno E."/>
            <person name="Wen M."/>
            <person name="Mejri S."/>
            <person name="Dirks R."/>
            <person name="Jansen H."/>
            <person name="Henkel C."/>
            <person name="Chen W.J."/>
            <person name="Zahm M."/>
            <person name="Cabau C."/>
            <person name="Klopp C."/>
            <person name="Thompson A.W."/>
            <person name="Robinson-Rechavi M."/>
            <person name="Braasch I."/>
            <person name="Lecointre G."/>
            <person name="Bobe J."/>
            <person name="Postlethwait J.H."/>
            <person name="Berthelot C."/>
            <person name="Roest Crollius H."/>
            <person name="Guiguen Y."/>
        </authorList>
    </citation>
    <scope>NUCLEOTIDE SEQUENCE</scope>
    <source>
        <strain evidence="6">WJC10195</strain>
    </source>
</reference>
<dbReference type="OrthoDB" id="2020542at2759"/>
<gene>
    <name evidence="6" type="ORF">SKAU_G00309030</name>
</gene>
<proteinExistence type="predicted"/>
<dbReference type="AlphaFoldDB" id="A0A9Q1ERH8"/>
<organism evidence="6 7">
    <name type="scientific">Synaphobranchus kaupii</name>
    <name type="common">Kaup's arrowtooth eel</name>
    <dbReference type="NCBI Taxonomy" id="118154"/>
    <lineage>
        <taxon>Eukaryota</taxon>
        <taxon>Metazoa</taxon>
        <taxon>Chordata</taxon>
        <taxon>Craniata</taxon>
        <taxon>Vertebrata</taxon>
        <taxon>Euteleostomi</taxon>
        <taxon>Actinopterygii</taxon>
        <taxon>Neopterygii</taxon>
        <taxon>Teleostei</taxon>
        <taxon>Anguilliformes</taxon>
        <taxon>Synaphobranchidae</taxon>
        <taxon>Synaphobranchus</taxon>
    </lineage>
</organism>
<keyword evidence="4" id="KW-0472">Membrane</keyword>
<dbReference type="GO" id="GO:0055078">
    <property type="term" value="P:sodium ion homeostasis"/>
    <property type="evidence" value="ECO:0007669"/>
    <property type="project" value="TreeGrafter"/>
</dbReference>
<comment type="caution">
    <text evidence="6">The sequence shown here is derived from an EMBL/GenBank/DDBJ whole genome shotgun (WGS) entry which is preliminary data.</text>
</comment>
<evidence type="ECO:0000259" key="5">
    <source>
        <dbReference type="Pfam" id="PF03522"/>
    </source>
</evidence>
<dbReference type="GO" id="GO:0016324">
    <property type="term" value="C:apical plasma membrane"/>
    <property type="evidence" value="ECO:0007669"/>
    <property type="project" value="TreeGrafter"/>
</dbReference>
<dbReference type="PANTHER" id="PTHR11827:SF93">
    <property type="entry name" value="SOLUTE CARRIER FAMILY 12 MEMBER 1"/>
    <property type="match status" value="1"/>
</dbReference>
<name>A0A9Q1ERH8_SYNKA</name>
<dbReference type="GO" id="GO:1990573">
    <property type="term" value="P:potassium ion import across plasma membrane"/>
    <property type="evidence" value="ECO:0007669"/>
    <property type="project" value="TreeGrafter"/>
</dbReference>
<dbReference type="Pfam" id="PF03522">
    <property type="entry name" value="SLC12"/>
    <property type="match status" value="1"/>
</dbReference>
<dbReference type="GO" id="GO:0006884">
    <property type="term" value="P:cell volume homeostasis"/>
    <property type="evidence" value="ECO:0007669"/>
    <property type="project" value="TreeGrafter"/>
</dbReference>
<comment type="subcellular location">
    <subcellularLocation>
        <location evidence="1">Membrane</location>
        <topology evidence="1">Multi-pass membrane protein</topology>
    </subcellularLocation>
</comment>
<protein>
    <recommendedName>
        <fullName evidence="5">SLC12A transporter C-terminal domain-containing protein</fullName>
    </recommendedName>
</protein>
<evidence type="ECO:0000313" key="6">
    <source>
        <dbReference type="EMBL" id="KAJ8343574.1"/>
    </source>
</evidence>
<keyword evidence="2" id="KW-0812">Transmembrane</keyword>
<dbReference type="Proteomes" id="UP001152622">
    <property type="component" value="Chromosome 13"/>
</dbReference>
<dbReference type="PANTHER" id="PTHR11827">
    <property type="entry name" value="SOLUTE CARRIER FAMILY 12, CATION COTRANSPORTERS"/>
    <property type="match status" value="1"/>
</dbReference>
<dbReference type="InterPro" id="IPR004842">
    <property type="entry name" value="SLC12A_fam"/>
</dbReference>
<dbReference type="InterPro" id="IPR018491">
    <property type="entry name" value="SLC12_C"/>
</dbReference>
<keyword evidence="3" id="KW-1133">Transmembrane helix</keyword>
<dbReference type="GO" id="GO:0055075">
    <property type="term" value="P:potassium ion homeostasis"/>
    <property type="evidence" value="ECO:0007669"/>
    <property type="project" value="TreeGrafter"/>
</dbReference>
<keyword evidence="7" id="KW-1185">Reference proteome</keyword>
<sequence>MQVHDPKHQNLDSKLMTKLQDCVRVLITTGLGRLKPNTLVVGFKKNWAKAKAVDVQNYVGILHDAFDFEYGAVILRIAEGLDVSHFVHAEEELERLTTEQLALENEEGGKRGMFKRSRKISKQVLTRVSVNVPQSAEQVKASQRLQEASAQFQKKQGKGTIDVWWLFDDGGLALLIPYILTTRKKWKDCKMRIFIAGEPGRIEQDKAEYVGWKTNDNGRSIHCRVQCFAGRQ</sequence>
<accession>A0A9Q1ERH8</accession>